<evidence type="ECO:0000256" key="4">
    <source>
        <dbReference type="ARBA" id="ARBA00022750"/>
    </source>
</evidence>
<evidence type="ECO:0000259" key="8">
    <source>
        <dbReference type="PROSITE" id="PS50158"/>
    </source>
</evidence>
<accession>A0A6A2YM85</accession>
<dbReference type="InterPro" id="IPR013729">
    <property type="entry name" value="MBF1_N"/>
</dbReference>
<dbReference type="Gene3D" id="1.10.260.40">
    <property type="entry name" value="lambda repressor-like DNA-binding domains"/>
    <property type="match status" value="2"/>
</dbReference>
<comment type="subcellular location">
    <subcellularLocation>
        <location evidence="1">Nucleus</location>
        <location evidence="1">Nucleolus</location>
    </subcellularLocation>
</comment>
<dbReference type="GO" id="GO:0004190">
    <property type="term" value="F:aspartic-type endopeptidase activity"/>
    <property type="evidence" value="ECO:0007669"/>
    <property type="project" value="UniProtKB-KW"/>
</dbReference>
<dbReference type="CDD" id="cd01647">
    <property type="entry name" value="RT_LTR"/>
    <property type="match status" value="1"/>
</dbReference>
<feature type="compositionally biased region" description="Polar residues" evidence="7">
    <location>
        <begin position="658"/>
        <end position="671"/>
    </location>
</feature>
<keyword evidence="4" id="KW-0378">Hydrolase</keyword>
<dbReference type="Pfam" id="PF24626">
    <property type="entry name" value="SH3_Tf2-1"/>
    <property type="match status" value="1"/>
</dbReference>
<feature type="domain" description="Integrase catalytic" evidence="10">
    <location>
        <begin position="1386"/>
        <end position="1546"/>
    </location>
</feature>
<dbReference type="SMART" id="SM00530">
    <property type="entry name" value="HTH_XRE"/>
    <property type="match status" value="2"/>
</dbReference>
<dbReference type="SUPFAM" id="SSF56672">
    <property type="entry name" value="DNA/RNA polymerases"/>
    <property type="match status" value="1"/>
</dbReference>
<dbReference type="GO" id="GO:0005730">
    <property type="term" value="C:nucleolus"/>
    <property type="evidence" value="ECO:0007669"/>
    <property type="project" value="UniProtKB-SubCell"/>
</dbReference>
<dbReference type="GO" id="GO:0003713">
    <property type="term" value="F:transcription coactivator activity"/>
    <property type="evidence" value="ECO:0007669"/>
    <property type="project" value="UniProtKB-ARBA"/>
</dbReference>
<feature type="region of interest" description="Disordered" evidence="7">
    <location>
        <begin position="451"/>
        <end position="471"/>
    </location>
</feature>
<dbReference type="PROSITE" id="PS50890">
    <property type="entry name" value="PUA"/>
    <property type="match status" value="1"/>
</dbReference>
<dbReference type="Gene3D" id="1.10.340.70">
    <property type="match status" value="1"/>
</dbReference>
<feature type="compositionally biased region" description="Basic and acidic residues" evidence="7">
    <location>
        <begin position="410"/>
        <end position="425"/>
    </location>
</feature>
<dbReference type="GO" id="GO:0008270">
    <property type="term" value="F:zinc ion binding"/>
    <property type="evidence" value="ECO:0007669"/>
    <property type="project" value="UniProtKB-KW"/>
</dbReference>
<dbReference type="SUPFAM" id="SSF47413">
    <property type="entry name" value="lambda repressor-like DNA-binding domains"/>
    <property type="match status" value="2"/>
</dbReference>
<dbReference type="CDD" id="cd00303">
    <property type="entry name" value="retropepsin_like"/>
    <property type="match status" value="1"/>
</dbReference>
<feature type="domain" description="CCHC-type" evidence="8">
    <location>
        <begin position="673"/>
        <end position="689"/>
    </location>
</feature>
<dbReference type="InterPro" id="IPR041588">
    <property type="entry name" value="Integrase_H2C2"/>
</dbReference>
<dbReference type="InterPro" id="IPR005162">
    <property type="entry name" value="Retrotrans_gag_dom"/>
</dbReference>
<evidence type="ECO:0000256" key="5">
    <source>
        <dbReference type="ARBA" id="ARBA00023125"/>
    </source>
</evidence>
<dbReference type="Proteomes" id="UP000436088">
    <property type="component" value="Unassembled WGS sequence"/>
</dbReference>
<evidence type="ECO:0000259" key="9">
    <source>
        <dbReference type="PROSITE" id="PS50943"/>
    </source>
</evidence>
<protein>
    <submittedName>
        <fullName evidence="11">Multiprotein-bridging factor 1a</fullName>
    </submittedName>
</protein>
<evidence type="ECO:0000313" key="11">
    <source>
        <dbReference type="EMBL" id="KAE8680451.1"/>
    </source>
</evidence>
<dbReference type="PANTHER" id="PTHR35046">
    <property type="entry name" value="ZINC KNUCKLE (CCHC-TYPE) FAMILY PROTEIN"/>
    <property type="match status" value="1"/>
</dbReference>
<dbReference type="FunFam" id="3.30.70.270:FF:000003">
    <property type="entry name" value="Transposon Ty3-G Gag-Pol polyprotein"/>
    <property type="match status" value="1"/>
</dbReference>
<dbReference type="SUPFAM" id="SSF53098">
    <property type="entry name" value="Ribonuclease H-like"/>
    <property type="match status" value="1"/>
</dbReference>
<dbReference type="SMART" id="SM00343">
    <property type="entry name" value="ZnF_C2HC"/>
    <property type="match status" value="1"/>
</dbReference>
<dbReference type="GO" id="GO:0003677">
    <property type="term" value="F:DNA binding"/>
    <property type="evidence" value="ECO:0007669"/>
    <property type="project" value="UniProtKB-KW"/>
</dbReference>
<dbReference type="SUPFAM" id="SSF57756">
    <property type="entry name" value="Retrovirus zinc finger-like domains"/>
    <property type="match status" value="1"/>
</dbReference>
<dbReference type="FunFam" id="1.10.260.40:FF:000018">
    <property type="entry name" value="Multiprotein bridging factor 1"/>
    <property type="match status" value="2"/>
</dbReference>
<feature type="region of interest" description="Disordered" evidence="7">
    <location>
        <begin position="399"/>
        <end position="425"/>
    </location>
</feature>
<evidence type="ECO:0000256" key="3">
    <source>
        <dbReference type="ARBA" id="ARBA00022670"/>
    </source>
</evidence>
<keyword evidence="3" id="KW-0645">Protease</keyword>
<keyword evidence="5" id="KW-0238">DNA-binding</keyword>
<dbReference type="PROSITE" id="PS50158">
    <property type="entry name" value="ZF_CCHC"/>
    <property type="match status" value="1"/>
</dbReference>
<dbReference type="Pfam" id="PF00098">
    <property type="entry name" value="zf-CCHC"/>
    <property type="match status" value="1"/>
</dbReference>
<dbReference type="InterPro" id="IPR043128">
    <property type="entry name" value="Rev_trsase/Diguanyl_cyclase"/>
</dbReference>
<keyword evidence="12" id="KW-1185">Reference proteome</keyword>
<dbReference type="PROSITE" id="PS50943">
    <property type="entry name" value="HTH_CROC1"/>
    <property type="match status" value="2"/>
</dbReference>
<dbReference type="InterPro" id="IPR000477">
    <property type="entry name" value="RT_dom"/>
</dbReference>
<comment type="caution">
    <text evidence="11">The sequence shown here is derived from an EMBL/GenBank/DDBJ whole genome shotgun (WGS) entry which is preliminary data.</text>
</comment>
<dbReference type="Gene3D" id="2.40.70.10">
    <property type="entry name" value="Acid Proteases"/>
    <property type="match status" value="1"/>
</dbReference>
<dbReference type="Pfam" id="PF00078">
    <property type="entry name" value="RVT_1"/>
    <property type="match status" value="2"/>
</dbReference>
<dbReference type="InterPro" id="IPR036397">
    <property type="entry name" value="RNaseH_sf"/>
</dbReference>
<dbReference type="InterPro" id="IPR001878">
    <property type="entry name" value="Znf_CCHC"/>
</dbReference>
<dbReference type="Pfam" id="PF13650">
    <property type="entry name" value="Asp_protease_2"/>
    <property type="match status" value="1"/>
</dbReference>
<dbReference type="Gene3D" id="3.30.420.10">
    <property type="entry name" value="Ribonuclease H-like superfamily/Ribonuclease H"/>
    <property type="match status" value="1"/>
</dbReference>
<dbReference type="Pfam" id="PF08523">
    <property type="entry name" value="MBF1"/>
    <property type="match status" value="2"/>
</dbReference>
<dbReference type="Pfam" id="PF17921">
    <property type="entry name" value="Integrase_H2C2"/>
    <property type="match status" value="1"/>
</dbReference>
<dbReference type="InterPro" id="IPR036875">
    <property type="entry name" value="Znf_CCHC_sf"/>
</dbReference>
<dbReference type="Pfam" id="PF01381">
    <property type="entry name" value="HTH_3"/>
    <property type="match status" value="2"/>
</dbReference>
<dbReference type="EMBL" id="VEPZ02001325">
    <property type="protein sequence ID" value="KAE8680451.1"/>
    <property type="molecule type" value="Genomic_DNA"/>
</dbReference>
<dbReference type="InterPro" id="IPR001584">
    <property type="entry name" value="Integrase_cat-core"/>
</dbReference>
<evidence type="ECO:0000256" key="6">
    <source>
        <dbReference type="PROSITE-ProRule" id="PRU00047"/>
    </source>
</evidence>
<dbReference type="InterPro" id="IPR001387">
    <property type="entry name" value="Cro/C1-type_HTH"/>
</dbReference>
<evidence type="ECO:0000259" key="10">
    <source>
        <dbReference type="PROSITE" id="PS50994"/>
    </source>
</evidence>
<dbReference type="InterPro" id="IPR041577">
    <property type="entry name" value="RT_RNaseH_2"/>
</dbReference>
<dbReference type="InterPro" id="IPR043502">
    <property type="entry name" value="DNA/RNA_pol_sf"/>
</dbReference>
<feature type="compositionally biased region" description="Basic and acidic residues" evidence="7">
    <location>
        <begin position="643"/>
        <end position="656"/>
    </location>
</feature>
<comment type="similarity">
    <text evidence="2">Belongs to the MBF1 family.</text>
</comment>
<organism evidence="11 12">
    <name type="scientific">Hibiscus syriacus</name>
    <name type="common">Rose of Sharon</name>
    <dbReference type="NCBI Taxonomy" id="106335"/>
    <lineage>
        <taxon>Eukaryota</taxon>
        <taxon>Viridiplantae</taxon>
        <taxon>Streptophyta</taxon>
        <taxon>Embryophyta</taxon>
        <taxon>Tracheophyta</taxon>
        <taxon>Spermatophyta</taxon>
        <taxon>Magnoliopsida</taxon>
        <taxon>eudicotyledons</taxon>
        <taxon>Gunneridae</taxon>
        <taxon>Pentapetalae</taxon>
        <taxon>rosids</taxon>
        <taxon>malvids</taxon>
        <taxon>Malvales</taxon>
        <taxon>Malvaceae</taxon>
        <taxon>Malvoideae</taxon>
        <taxon>Hibiscus</taxon>
    </lineage>
</organism>
<dbReference type="InterPro" id="IPR012337">
    <property type="entry name" value="RNaseH-like_sf"/>
</dbReference>
<dbReference type="CDD" id="cd09274">
    <property type="entry name" value="RNase_HI_RT_Ty3"/>
    <property type="match status" value="1"/>
</dbReference>
<keyword evidence="6" id="KW-0863">Zinc-finger</keyword>
<dbReference type="InterPro" id="IPR021109">
    <property type="entry name" value="Peptidase_aspartic_dom_sf"/>
</dbReference>
<proteinExistence type="inferred from homology"/>
<keyword evidence="6" id="KW-0479">Metal-binding</keyword>
<reference evidence="11" key="1">
    <citation type="submission" date="2019-09" db="EMBL/GenBank/DDBJ databases">
        <title>Draft genome information of white flower Hibiscus syriacus.</title>
        <authorList>
            <person name="Kim Y.-M."/>
        </authorList>
    </citation>
    <scope>NUCLEOTIDE SEQUENCE [LARGE SCALE GENOMIC DNA]</scope>
    <source>
        <strain evidence="11">YM2019G1</strain>
    </source>
</reference>
<keyword evidence="4" id="KW-0064">Aspartyl protease</keyword>
<evidence type="ECO:0000256" key="7">
    <source>
        <dbReference type="SAM" id="MobiDB-lite"/>
    </source>
</evidence>
<evidence type="ECO:0000256" key="1">
    <source>
        <dbReference type="ARBA" id="ARBA00004604"/>
    </source>
</evidence>
<gene>
    <name evidence="11" type="ORF">F3Y22_tig00111388pilonHSYRG00087</name>
</gene>
<dbReference type="InterPro" id="IPR010982">
    <property type="entry name" value="Lambda_DNA-bd_dom_sf"/>
</dbReference>
<name>A0A6A2YM85_HIBSY</name>
<dbReference type="PROSITE" id="PS50994">
    <property type="entry name" value="INTEGRASE"/>
    <property type="match status" value="1"/>
</dbReference>
<feature type="region of interest" description="Disordered" evidence="7">
    <location>
        <begin position="638"/>
        <end position="673"/>
    </location>
</feature>
<dbReference type="PANTHER" id="PTHR35046:SF18">
    <property type="entry name" value="RNA-DIRECTED DNA POLYMERASE"/>
    <property type="match status" value="1"/>
</dbReference>
<dbReference type="CDD" id="cd00093">
    <property type="entry name" value="HTH_XRE"/>
    <property type="match status" value="2"/>
</dbReference>
<feature type="domain" description="HTH cro/C1-type" evidence="9">
    <location>
        <begin position="172"/>
        <end position="226"/>
    </location>
</feature>
<dbReference type="Pfam" id="PF17919">
    <property type="entry name" value="RT_RNaseH_2"/>
    <property type="match status" value="1"/>
</dbReference>
<dbReference type="Gene3D" id="3.30.70.270">
    <property type="match status" value="3"/>
</dbReference>
<keyword evidence="6" id="KW-0862">Zinc</keyword>
<evidence type="ECO:0000313" key="12">
    <source>
        <dbReference type="Proteomes" id="UP000436088"/>
    </source>
</evidence>
<dbReference type="Gene3D" id="3.10.10.10">
    <property type="entry name" value="HIV Type 1 Reverse Transcriptase, subunit A, domain 1"/>
    <property type="match status" value="1"/>
</dbReference>
<feature type="domain" description="HTH cro/C1-type" evidence="9">
    <location>
        <begin position="296"/>
        <end position="350"/>
    </location>
</feature>
<dbReference type="Gene3D" id="4.10.60.10">
    <property type="entry name" value="Zinc finger, CCHC-type"/>
    <property type="match status" value="1"/>
</dbReference>
<sequence length="1722" mass="195837">MEEEEQMPSASSTAATATKPASFTTSLVPANSVGFLEKVFNFLVEDNIHKEVAVVKRVVKKKISLFDSLLSLPFNLIKEIQEIAKMAGIGPLNQDWEPVVIRKKAPGVASKNDEKVINVARRAGAEIESAKKSNTRMNKAASSGTTLNTRKLDEENENFAHERVPTELKKAIMQARMDKKLTQAQLAQMINEKPKTIQEYESGKAIPNQQIIGKLERALGTKLRGKMLNRIQSLYLPLTRLSPLFLNSSIILFCAGSKKDEKVVNVAHRAGAEIESVKKSNAGTNKAASSELKKAIMQARMDKKLTQAQLAQMINEKPQTIQEYESRKAIPNQQIIDKLERALGMKLRGKMLNRIQSLYCAKAGIDCDMFLIGVVLSMSKSFGHNFGYRASTSSWEISPLSMAGGRGRGRREQVPNEEAQRRDRSVQDVMIADLQRQVAKLTQRLAAQDFEDREASDHDTNSTFENPYHNRAGFRGAGFREHRGREERHGDLDFRVDLPEFSGTLQAEGFVDWINEVERIFEYKEVPDRVKVKLIAIKLKGRASAWWEQLRRSRERQGKAKITDWEKMKKKMKGHFLPFGYTQTLFQRLHALRQSARSVDDYTEEFYQLPLQDVLSLHSSWSVSEAYQRALVVEKQQNRRPVIKSDHNSRPVRPQESRPAQQPPQGNSNPTIRCFRCGEQGHRAIDCRKPASQKGKNLLIEENVEDETEEIGEPVYDDDETDDVLYGDGHETLVVRKSLLTPKSDSGDDWLRTNIFHTTCTVADKVCKMIIDSGSCENVVSKEVVQKLQLKTDRHPKPYKLSWLNKDSEVTVDRRCLVSFSIGRKYFDNAWCDIVSMDACHILLGRPWQYDRSVIHDGRKNTYSLSIKGKKIVLAPRREGLTPTPVTHNTNLLSMSRFLDEIEHGGMVYALLPCENNAVDVDTDLLVEVQRLLAEFSNLMPEDLPPGLPPMRDIQHQIDLVPGSSLPNRPAYRLSPKEAEELQRQVEDLLERGYIRESISPCAVPALLVPKKDGSWRMCVDSRAINRITVKYRFPIPRLDDMLDQLSGSKIFSKIDLKSGYHQIRIRPGDDTFMRFMHQVLRPFMGKFVVVYFDDILVYSPTWTSHFDHLRAVFEMLKTECLFFNQKKCSFFTTSVTFLGFVVSTDGVHADQSKIDAYFAPITECLKGRDFQWSEEAEASFQLVKQKMTEAPVLALPDFDKVFKVNCDASGVGIGGVLSQAGRPVVFFSEKLSGSKKNYSTYDLEFYAIVQSLKYWRHYLVQKEFILFTDHEALKHQAGSLNRVADALSRRTLLLTTMSTKVAGFETFRDMYAADPSFGRIFQEQIISELHNEGHFGRDKTLALISSEFYWHKLTSDVAHYVDRCYVCQRSKGVLTNAGLYTPLPVPEAPWFDVSMDFVLGLPRTQRASDSIFVVVDRFSKMAHFVACRKTIDADRIAHLYFKEIVRLHGVPRSITSDRDTKFISHFWKSLWGKLGTQLNFSSAYHHQTDGQTEVVNRSLGNLLRCLAGMKPKQWDLALPQAEFAYNRSKNRTTGLSPFEIVYGQNPSGVLDLAPIPRIGRFSPKADEMAKYLRGIHEQVKQTINESNTKYKTRVDNHRRQVLFDVGDFVWAVLTRDRFPVGEYNKLKDRKIGPCEVVQKINDNAYRLRLPSHLKTSDVFNVKHLSHCFVDPDDTTLNSRMSSFQPGVTDAGGSETDDAELSDCTLMALRYHELADQRKGGN</sequence>
<dbReference type="GO" id="GO:0006508">
    <property type="term" value="P:proteolysis"/>
    <property type="evidence" value="ECO:0007669"/>
    <property type="project" value="UniProtKB-KW"/>
</dbReference>
<evidence type="ECO:0000256" key="2">
    <source>
        <dbReference type="ARBA" id="ARBA00009802"/>
    </source>
</evidence>
<dbReference type="InterPro" id="IPR056924">
    <property type="entry name" value="SH3_Tf2-1"/>
</dbReference>
<dbReference type="GO" id="GO:0015074">
    <property type="term" value="P:DNA integration"/>
    <property type="evidence" value="ECO:0007669"/>
    <property type="project" value="InterPro"/>
</dbReference>
<dbReference type="Pfam" id="PF03732">
    <property type="entry name" value="Retrotrans_gag"/>
    <property type="match status" value="1"/>
</dbReference>